<proteinExistence type="predicted"/>
<dbReference type="Proteomes" id="UP000091857">
    <property type="component" value="Chromosome 2"/>
</dbReference>
<evidence type="ECO:0000313" key="1">
    <source>
        <dbReference type="EMBL" id="KAG8660535.1"/>
    </source>
</evidence>
<evidence type="ECO:0000313" key="2">
    <source>
        <dbReference type="Proteomes" id="UP000091857"/>
    </source>
</evidence>
<reference evidence="2" key="1">
    <citation type="journal article" date="2016" name="Nat. Biotechnol.">
        <title>Sequencing wild and cultivated cassava and related species reveals extensive interspecific hybridization and genetic diversity.</title>
        <authorList>
            <person name="Bredeson J.V."/>
            <person name="Lyons J.B."/>
            <person name="Prochnik S.E."/>
            <person name="Wu G.A."/>
            <person name="Ha C.M."/>
            <person name="Edsinger-Gonzales E."/>
            <person name="Grimwood J."/>
            <person name="Schmutz J."/>
            <person name="Rabbi I.Y."/>
            <person name="Egesi C."/>
            <person name="Nauluvula P."/>
            <person name="Lebot V."/>
            <person name="Ndunguru J."/>
            <person name="Mkamilo G."/>
            <person name="Bart R.S."/>
            <person name="Setter T.L."/>
            <person name="Gleadow R.M."/>
            <person name="Kulakow P."/>
            <person name="Ferguson M.E."/>
            <person name="Rounsley S."/>
            <person name="Rokhsar D.S."/>
        </authorList>
    </citation>
    <scope>NUCLEOTIDE SEQUENCE [LARGE SCALE GENOMIC DNA]</scope>
    <source>
        <strain evidence="2">cv. AM560-2</strain>
    </source>
</reference>
<sequence length="1389" mass="154500">MSFLALLMVVAPLSSLLAPAAAQDRLRCPDRCGNVTIPYPFGLEGCNRSPEFLITFLRTSNIKVTNINLDGKLEISRLVSRDCYNKRLLSLSNFTISKSQNKFTVIGCDSYGYIEGFRDGKLYSSGCMSLCAEREFVDEDSCSGSGCCQIEIPDGLYYANVTAYSFNNHTNVSDFNLCTYAFVVEDGKFNFSFKYLDNILNTTEFPVVLDWAIQENSTGACKEHAQSYKPPDNVPGHLCKCKAGYQGNPYVECDDINECKNEHQCTGKCTNTDGNYTCSCPKGYHGDGRKDGQGCTRNQLSLVKIILSIGIGFTALVVAASWLYLIFRKRKLIQLKEKFFRQNGGAVLQQKLSRREGIPDTAKIFTAEEDSFQHTIIGKGGFGTVYKGILTDNRIVAIKKSITVDQNQVDQFINEVVVLSQINHKNVVRLLGCCLETPVPLLVYEFITNGTLFDHIHNESNGLSALSWQIRLKIATETAGALSYLHSAASVPIIHRDVKTTNILLDADYTAKVSDFGASRLAPKDEAQLSTVVQGTWGYLDPEYLHTNQLTDKSDVYSFGVILVELLTSMKALCFDRPEEERSVAMFFLSSMKGGKLFEVVDCRIINQGTEEQIKEVARLAGRCLRLKGEERPSMKEVAMELEGLRMMEVHTWDAENSEETELLLSEKNKDFGHGDSTNATLAAAQDRLRCPDRCGNVTIPYPFGLAGCNQSPEFLITCSYSFSPPVTFLRTSKFKVTNIHLDGKLEISRLVSQDCYNKSGTRNPVGSRRHSLSLSNFTISKSQNKFTVIGCDSYGYLEGFRDGKLYSSGCMSLCAEREFVDEDSCSGSGCCQIEIPDGLYHANVTAYSFNNHTNVSDFNLCTYAFIVEDSKFNFSFKYLDNISNTTEFPVVLDWSIKENGTSACKEHAQSYKPPDNVLGYLCKCKSGYQGNPYVGCEDINECKNEHQCTGKCTNTDGNYTCSCPKGYHGDGRKDGQGCTRNQLSLVKIILGIGIGFTALVVAASWLYLIFRKRKLIQLKEKFFRQNGGAVLQQKLSRREGTPDTAKIFTAEELKRATRNYDETTIIGKGGFGTVYKGILTDNRIVAIKKSITVDQNQIDQFINEVVVLSQINHKNVVRLLGCCLETPVPLLVYEFITNGTLFDHIHNESNGLSALSWQIRLKIATETAGALSYLHSAASVPIIHRDVKTTNILLDADYTAKVSDFGASRLAPKDEAQLSTVVQGTWGYLDPEYLHTNQLTDKSDVYSFGVILVELLTSMKALCFDRPEEERSVAMFFLSSMKGGKLFEVVDCRIINQGTEEQIKEVARLAGRCLRLKGEERPSMKEVAMELEGLRMMEVHTWDAENPEETELLLSEKNKDFGHGDSTNASAAYDSIQSHANLSLGDGR</sequence>
<accession>A0ACB7I707</accession>
<protein>
    <submittedName>
        <fullName evidence="1">Uncharacterized protein</fullName>
    </submittedName>
</protein>
<keyword evidence="2" id="KW-1185">Reference proteome</keyword>
<gene>
    <name evidence="1" type="ORF">MANES_02G170301v8</name>
</gene>
<dbReference type="EMBL" id="CM004388">
    <property type="protein sequence ID" value="KAG8660535.1"/>
    <property type="molecule type" value="Genomic_DNA"/>
</dbReference>
<comment type="caution">
    <text evidence="1">The sequence shown here is derived from an EMBL/GenBank/DDBJ whole genome shotgun (WGS) entry which is preliminary data.</text>
</comment>
<name>A0ACB7I707_MANES</name>
<organism evidence="1 2">
    <name type="scientific">Manihot esculenta</name>
    <name type="common">Cassava</name>
    <name type="synonym">Jatropha manihot</name>
    <dbReference type="NCBI Taxonomy" id="3983"/>
    <lineage>
        <taxon>Eukaryota</taxon>
        <taxon>Viridiplantae</taxon>
        <taxon>Streptophyta</taxon>
        <taxon>Embryophyta</taxon>
        <taxon>Tracheophyta</taxon>
        <taxon>Spermatophyta</taxon>
        <taxon>Magnoliopsida</taxon>
        <taxon>eudicotyledons</taxon>
        <taxon>Gunneridae</taxon>
        <taxon>Pentapetalae</taxon>
        <taxon>rosids</taxon>
        <taxon>fabids</taxon>
        <taxon>Malpighiales</taxon>
        <taxon>Euphorbiaceae</taxon>
        <taxon>Crotonoideae</taxon>
        <taxon>Manihoteae</taxon>
        <taxon>Manihot</taxon>
    </lineage>
</organism>